<organism evidence="2 3">
    <name type="scientific">Sphaerobolus stellatus (strain SS14)</name>
    <dbReference type="NCBI Taxonomy" id="990650"/>
    <lineage>
        <taxon>Eukaryota</taxon>
        <taxon>Fungi</taxon>
        <taxon>Dikarya</taxon>
        <taxon>Basidiomycota</taxon>
        <taxon>Agaricomycotina</taxon>
        <taxon>Agaricomycetes</taxon>
        <taxon>Phallomycetidae</taxon>
        <taxon>Geastrales</taxon>
        <taxon>Sphaerobolaceae</taxon>
        <taxon>Sphaerobolus</taxon>
    </lineage>
</organism>
<keyword evidence="1" id="KW-0472">Membrane</keyword>
<feature type="transmembrane region" description="Helical" evidence="1">
    <location>
        <begin position="130"/>
        <end position="151"/>
    </location>
</feature>
<dbReference type="Proteomes" id="UP000054279">
    <property type="component" value="Unassembled WGS sequence"/>
</dbReference>
<evidence type="ECO:0000313" key="2">
    <source>
        <dbReference type="EMBL" id="KIJ23794.1"/>
    </source>
</evidence>
<reference evidence="2 3" key="1">
    <citation type="submission" date="2014-06" db="EMBL/GenBank/DDBJ databases">
        <title>Evolutionary Origins and Diversification of the Mycorrhizal Mutualists.</title>
        <authorList>
            <consortium name="DOE Joint Genome Institute"/>
            <consortium name="Mycorrhizal Genomics Consortium"/>
            <person name="Kohler A."/>
            <person name="Kuo A."/>
            <person name="Nagy L.G."/>
            <person name="Floudas D."/>
            <person name="Copeland A."/>
            <person name="Barry K.W."/>
            <person name="Cichocki N."/>
            <person name="Veneault-Fourrey C."/>
            <person name="LaButti K."/>
            <person name="Lindquist E.A."/>
            <person name="Lipzen A."/>
            <person name="Lundell T."/>
            <person name="Morin E."/>
            <person name="Murat C."/>
            <person name="Riley R."/>
            <person name="Ohm R."/>
            <person name="Sun H."/>
            <person name="Tunlid A."/>
            <person name="Henrissat B."/>
            <person name="Grigoriev I.V."/>
            <person name="Hibbett D.S."/>
            <person name="Martin F."/>
        </authorList>
    </citation>
    <scope>NUCLEOTIDE SEQUENCE [LARGE SCALE GENOMIC DNA]</scope>
    <source>
        <strain evidence="2 3">SS14</strain>
    </source>
</reference>
<dbReference type="AlphaFoldDB" id="A0A0C9TPD8"/>
<feature type="non-terminal residue" evidence="2">
    <location>
        <position position="1"/>
    </location>
</feature>
<keyword evidence="1" id="KW-1133">Transmembrane helix</keyword>
<keyword evidence="3" id="KW-1185">Reference proteome</keyword>
<keyword evidence="1" id="KW-0812">Transmembrane</keyword>
<sequence length="293" mass="33080">GWEDLAWLLELNQGFFNTTGLAAVCSIAESNVPRHRWLGKPIEPKEGNERLEPIVTSFPVRIQQKDRKLDPALFFVGPRTIPLHHWLERDGNALFNRDELKALKWGWVISLLVVLVASGALVPVSKAGLVLLYVFSELWLLFRMLIGTVYVKRRGWAYLEVDHLGAYLKQQDPSFEERLVTWGNNQLLPQWYNPKATIRRGVLVDMKCRVMLPVEVLDKPNQLLTMAVHGTGITCMLLDRPDDALLVAKKVGMANLPPYILAQTIHSGSVYVGGEAPSPNERFLLEQPAVQMV</sequence>
<evidence type="ECO:0000256" key="1">
    <source>
        <dbReference type="SAM" id="Phobius"/>
    </source>
</evidence>
<accession>A0A0C9TPD8</accession>
<name>A0A0C9TPD8_SPHS4</name>
<protein>
    <submittedName>
        <fullName evidence="2">Uncharacterized protein</fullName>
    </submittedName>
</protein>
<gene>
    <name evidence="2" type="ORF">M422DRAFT_275561</name>
</gene>
<dbReference type="HOGENOM" id="CLU_082921_0_0_1"/>
<dbReference type="EMBL" id="KN837587">
    <property type="protein sequence ID" value="KIJ23794.1"/>
    <property type="molecule type" value="Genomic_DNA"/>
</dbReference>
<proteinExistence type="predicted"/>
<evidence type="ECO:0000313" key="3">
    <source>
        <dbReference type="Proteomes" id="UP000054279"/>
    </source>
</evidence>
<feature type="transmembrane region" description="Helical" evidence="1">
    <location>
        <begin position="105"/>
        <end position="124"/>
    </location>
</feature>
<dbReference type="OrthoDB" id="3039335at2759"/>